<sequence>MESTNFQSLSSDDEEASVRTVEIRRELENLKELMDKAKRRHPTKALQSFSSQNLPNQSQAKHLSSSENIHEILLQYSKGPQIYSLLANLCTSYKIPLNIPETLLFISSIQYPIFLYTNKGYVYSEISDNSIDSFFDKVENISHNYHGNQNYPIFIHIAMNDRVRLCFSKSEARELFMNCPHYTHRLQRFIPPSTNFASKIRVHWTSGNKTSKMFFMSNTTQIVLKQYKSKIPPPPVGKIRKPLIISHTYSEKLLETSVSLSMPFKAIRRNISKTRQSSPHSMIFKDSDNSPDETNTSFFPKVRKSHKRVFSVGDFSTNNIIDQNPQEIDSSKFIVKSDNYSQVNVVISSQPIPEINHELKTITSLINTFILKKQNYLDELLIDFIKDSKEKFVFLSCKRYKVKGEQPREIFSTKKDSSKSNFKVAFPDIVINNISEQTTPGRDREMEEKLQKARMTAHKEAISIDQTQSMIEQKSSEMEIKRDVNLSLEEISELNKDNYLVQRKSDKLGRIPYNIIGIMPHNKTNQLISFIEKQKEPALKPLRHKERSKNLFWIGSDQISPIKYTEIMSKSIDKIAKHFDKRKKQAEEGKKGTNKNENII</sequence>
<evidence type="ECO:0000256" key="1">
    <source>
        <dbReference type="SAM" id="MobiDB-lite"/>
    </source>
</evidence>
<evidence type="ECO:0000313" key="2">
    <source>
        <dbReference type="EMBL" id="CAG9322931.1"/>
    </source>
</evidence>
<keyword evidence="3" id="KW-1185">Reference proteome</keyword>
<organism evidence="2 3">
    <name type="scientific">Blepharisma stoltei</name>
    <dbReference type="NCBI Taxonomy" id="1481888"/>
    <lineage>
        <taxon>Eukaryota</taxon>
        <taxon>Sar</taxon>
        <taxon>Alveolata</taxon>
        <taxon>Ciliophora</taxon>
        <taxon>Postciliodesmatophora</taxon>
        <taxon>Heterotrichea</taxon>
        <taxon>Heterotrichida</taxon>
        <taxon>Blepharismidae</taxon>
        <taxon>Blepharisma</taxon>
    </lineage>
</organism>
<feature type="region of interest" description="Disordered" evidence="1">
    <location>
        <begin position="580"/>
        <end position="600"/>
    </location>
</feature>
<dbReference type="AlphaFoldDB" id="A0AAU9JAC1"/>
<reference evidence="2" key="1">
    <citation type="submission" date="2021-09" db="EMBL/GenBank/DDBJ databases">
        <authorList>
            <consortium name="AG Swart"/>
            <person name="Singh M."/>
            <person name="Singh A."/>
            <person name="Seah K."/>
            <person name="Emmerich C."/>
        </authorList>
    </citation>
    <scope>NUCLEOTIDE SEQUENCE</scope>
    <source>
        <strain evidence="2">ATCC30299</strain>
    </source>
</reference>
<feature type="compositionally biased region" description="Polar residues" evidence="1">
    <location>
        <begin position="45"/>
        <end position="61"/>
    </location>
</feature>
<accession>A0AAU9JAC1</accession>
<feature type="compositionally biased region" description="Polar residues" evidence="1">
    <location>
        <begin position="1"/>
        <end position="10"/>
    </location>
</feature>
<name>A0AAU9JAC1_9CILI</name>
<protein>
    <submittedName>
        <fullName evidence="2">Uncharacterized protein</fullName>
    </submittedName>
</protein>
<dbReference type="Proteomes" id="UP001162131">
    <property type="component" value="Unassembled WGS sequence"/>
</dbReference>
<feature type="region of interest" description="Disordered" evidence="1">
    <location>
        <begin position="275"/>
        <end position="298"/>
    </location>
</feature>
<evidence type="ECO:0000313" key="3">
    <source>
        <dbReference type="Proteomes" id="UP001162131"/>
    </source>
</evidence>
<gene>
    <name evidence="2" type="ORF">BSTOLATCC_MIC32837</name>
</gene>
<feature type="region of interest" description="Disordered" evidence="1">
    <location>
        <begin position="35"/>
        <end position="61"/>
    </location>
</feature>
<proteinExistence type="predicted"/>
<dbReference type="EMBL" id="CAJZBQ010000033">
    <property type="protein sequence ID" value="CAG9322931.1"/>
    <property type="molecule type" value="Genomic_DNA"/>
</dbReference>
<feature type="region of interest" description="Disordered" evidence="1">
    <location>
        <begin position="1"/>
        <end position="20"/>
    </location>
</feature>
<comment type="caution">
    <text evidence="2">The sequence shown here is derived from an EMBL/GenBank/DDBJ whole genome shotgun (WGS) entry which is preliminary data.</text>
</comment>